<dbReference type="GO" id="GO:0008047">
    <property type="term" value="F:enzyme activator activity"/>
    <property type="evidence" value="ECO:0007669"/>
    <property type="project" value="InterPro"/>
</dbReference>
<dbReference type="PANTHER" id="PTHR30302:SF1">
    <property type="entry name" value="HYDROGENASE 2 MATURATION PROTEASE"/>
    <property type="match status" value="1"/>
</dbReference>
<keyword evidence="3" id="KW-0064">Aspartyl protease</keyword>
<protein>
    <submittedName>
        <fullName evidence="5">Hydrogenase maturation protease</fullName>
    </submittedName>
</protein>
<dbReference type="PANTHER" id="PTHR30302">
    <property type="entry name" value="HYDROGENASE 1 MATURATION PROTEASE"/>
    <property type="match status" value="1"/>
</dbReference>
<dbReference type="Pfam" id="PF01750">
    <property type="entry name" value="HycI"/>
    <property type="match status" value="1"/>
</dbReference>
<evidence type="ECO:0000313" key="5">
    <source>
        <dbReference type="EMBL" id="NQS78526.1"/>
    </source>
</evidence>
<evidence type="ECO:0000256" key="1">
    <source>
        <dbReference type="ARBA" id="ARBA00006814"/>
    </source>
</evidence>
<dbReference type="Gene3D" id="3.40.50.1450">
    <property type="entry name" value="HybD-like"/>
    <property type="match status" value="1"/>
</dbReference>
<dbReference type="PRINTS" id="PR00446">
    <property type="entry name" value="HYDRGNUPTAKE"/>
</dbReference>
<dbReference type="SUPFAM" id="SSF53163">
    <property type="entry name" value="HybD-like"/>
    <property type="match status" value="1"/>
</dbReference>
<proteinExistence type="inferred from homology"/>
<evidence type="ECO:0000256" key="2">
    <source>
        <dbReference type="ARBA" id="ARBA00022670"/>
    </source>
</evidence>
<sequence>MDHAPHVPLPGHIDLVRVSLSFCILPDIIDEEGLPVQTNRICIIGCGNPLMGNDGAGLLVMRLLGGRCPGVDCIDGGAGGFGLIPLMEEYDRVVIVDAMVGVGDRIGDVLVFETPPSWTLPACALHDIGVGEAVTIARELGYTGEVVTVGIEVGEIQAFSREVDPAVEEGIRVAREHILRILREWTNETGTET</sequence>
<name>A0A7K4C5S7_9EURY</name>
<dbReference type="CDD" id="cd00518">
    <property type="entry name" value="H2MP"/>
    <property type="match status" value="1"/>
</dbReference>
<keyword evidence="2 5" id="KW-0645">Protease</keyword>
<dbReference type="Proteomes" id="UP000737555">
    <property type="component" value="Unassembled WGS sequence"/>
</dbReference>
<dbReference type="EMBL" id="JABMJE010000101">
    <property type="protein sequence ID" value="NQS78526.1"/>
    <property type="molecule type" value="Genomic_DNA"/>
</dbReference>
<evidence type="ECO:0000256" key="4">
    <source>
        <dbReference type="ARBA" id="ARBA00022801"/>
    </source>
</evidence>
<organism evidence="5 6">
    <name type="scientific">Methanoculleus bourgensis</name>
    <dbReference type="NCBI Taxonomy" id="83986"/>
    <lineage>
        <taxon>Archaea</taxon>
        <taxon>Methanobacteriati</taxon>
        <taxon>Methanobacteriota</taxon>
        <taxon>Stenosarchaea group</taxon>
        <taxon>Methanomicrobia</taxon>
        <taxon>Methanomicrobiales</taxon>
        <taxon>Methanomicrobiaceae</taxon>
        <taxon>Methanoculleus</taxon>
    </lineage>
</organism>
<accession>A0A7K4C5S7</accession>
<comment type="similarity">
    <text evidence="1">Belongs to the peptidase A31 family.</text>
</comment>
<gene>
    <name evidence="5" type="ORF">HQQ74_07480</name>
</gene>
<dbReference type="GO" id="GO:0004190">
    <property type="term" value="F:aspartic-type endopeptidase activity"/>
    <property type="evidence" value="ECO:0007669"/>
    <property type="project" value="UniProtKB-KW"/>
</dbReference>
<dbReference type="NCBIfam" id="TIGR00072">
    <property type="entry name" value="hydrog_prot"/>
    <property type="match status" value="1"/>
</dbReference>
<dbReference type="AlphaFoldDB" id="A0A7K4C5S7"/>
<keyword evidence="4" id="KW-0378">Hydrolase</keyword>
<dbReference type="InterPro" id="IPR000671">
    <property type="entry name" value="Peptidase_A31"/>
</dbReference>
<evidence type="ECO:0000256" key="3">
    <source>
        <dbReference type="ARBA" id="ARBA00022750"/>
    </source>
</evidence>
<evidence type="ECO:0000313" key="6">
    <source>
        <dbReference type="Proteomes" id="UP000737555"/>
    </source>
</evidence>
<dbReference type="InterPro" id="IPR023430">
    <property type="entry name" value="Pept_HybD-like_dom_sf"/>
</dbReference>
<dbReference type="GO" id="GO:0016485">
    <property type="term" value="P:protein processing"/>
    <property type="evidence" value="ECO:0007669"/>
    <property type="project" value="TreeGrafter"/>
</dbReference>
<comment type="caution">
    <text evidence="5">The sequence shown here is derived from an EMBL/GenBank/DDBJ whole genome shotgun (WGS) entry which is preliminary data.</text>
</comment>
<reference evidence="5" key="1">
    <citation type="submission" date="2020-05" db="EMBL/GenBank/DDBJ databases">
        <title>The first insight into the ecology of ammonia-tolerant syntrophic propionate oxidizing bacteria.</title>
        <authorList>
            <person name="Singh A."/>
            <person name="Schnurer A."/>
            <person name="Westerholm M."/>
        </authorList>
    </citation>
    <scope>NUCLEOTIDE SEQUENCE</scope>
    <source>
        <strain evidence="5">MAG54</strain>
    </source>
</reference>